<dbReference type="KEGG" id="dge:Dgeo_1904"/>
<dbReference type="Proteomes" id="UP000002431">
    <property type="component" value="Chromosome"/>
</dbReference>
<evidence type="ECO:0000313" key="1">
    <source>
        <dbReference type="EMBL" id="ABF46199.1"/>
    </source>
</evidence>
<dbReference type="eggNOG" id="COG1514">
    <property type="taxonomic scope" value="Bacteria"/>
</dbReference>
<dbReference type="InterPro" id="IPR009097">
    <property type="entry name" value="Cyclic_Pdiesterase"/>
</dbReference>
<dbReference type="EMBL" id="CP000359">
    <property type="protein sequence ID" value="ABF46199.1"/>
    <property type="molecule type" value="Genomic_DNA"/>
</dbReference>
<accession>Q1IX35</accession>
<evidence type="ECO:0000313" key="2">
    <source>
        <dbReference type="Proteomes" id="UP000002431"/>
    </source>
</evidence>
<dbReference type="AlphaFoldDB" id="Q1IX35"/>
<name>Q1IX35_DEIGD</name>
<proteinExistence type="predicted"/>
<dbReference type="STRING" id="319795.Dgeo_1904"/>
<organism evidence="1 2">
    <name type="scientific">Deinococcus geothermalis (strain DSM 11300 / CIP 105573 / AG-3a)</name>
    <dbReference type="NCBI Taxonomy" id="319795"/>
    <lineage>
        <taxon>Bacteria</taxon>
        <taxon>Thermotogati</taxon>
        <taxon>Deinococcota</taxon>
        <taxon>Deinococci</taxon>
        <taxon>Deinococcales</taxon>
        <taxon>Deinococcaceae</taxon>
        <taxon>Deinococcus</taxon>
    </lineage>
</organism>
<dbReference type="RefSeq" id="WP_011531026.1">
    <property type="nucleotide sequence ID" value="NC_008025.1"/>
</dbReference>
<dbReference type="SUPFAM" id="SSF55144">
    <property type="entry name" value="LigT-like"/>
    <property type="match status" value="1"/>
</dbReference>
<reference evidence="1" key="1">
    <citation type="submission" date="2006-04" db="EMBL/GenBank/DDBJ databases">
        <title>Complete sequence of chromosome of Deinococcus geothermalis DSM 11300.</title>
        <authorList>
            <consortium name="US DOE Joint Genome Institute"/>
            <person name="Copeland A."/>
            <person name="Lucas S."/>
            <person name="Lapidus A."/>
            <person name="Barry K."/>
            <person name="Detter J.C."/>
            <person name="Glavina del Rio T."/>
            <person name="Hammon N."/>
            <person name="Israni S."/>
            <person name="Dalin E."/>
            <person name="Tice H."/>
            <person name="Pitluck S."/>
            <person name="Brettin T."/>
            <person name="Bruce D."/>
            <person name="Han C."/>
            <person name="Tapia R."/>
            <person name="Saunders E."/>
            <person name="Gilna P."/>
            <person name="Schmutz J."/>
            <person name="Larimer F."/>
            <person name="Land M."/>
            <person name="Hauser L."/>
            <person name="Kyrpides N."/>
            <person name="Kim E."/>
            <person name="Daly M.J."/>
            <person name="Fredrickson J.K."/>
            <person name="Makarova K.S."/>
            <person name="Gaidamakova E.K."/>
            <person name="Zhai M."/>
            <person name="Richardson P."/>
        </authorList>
    </citation>
    <scope>NUCLEOTIDE SEQUENCE</scope>
    <source>
        <strain evidence="1">DSM 11300</strain>
    </source>
</reference>
<keyword evidence="2" id="KW-1185">Reference proteome</keyword>
<gene>
    <name evidence="1" type="ordered locus">Dgeo_1904</name>
</gene>
<sequence>MTPAFLLGLLPPPDLAARVEAFRTRLRVCESTPHVTVKARSGLDPGLAWLPVVREVVAASPPVTLYLSGARAFRGGRAVYLAVHSPEAVTLHLRLLEALRPPTRFSYEGAHMTPHLTLVLRRREVDLRAVLPAAQAEFADLDVRLLPFTAREVWLLRKPGPGGRYVPEEGWPLGQG</sequence>
<dbReference type="Gene3D" id="3.90.1140.10">
    <property type="entry name" value="Cyclic phosphodiesterase"/>
    <property type="match status" value="1"/>
</dbReference>
<dbReference type="HOGENOM" id="CLU_126454_0_0_0"/>
<dbReference type="Pfam" id="PF13563">
    <property type="entry name" value="2_5_RNA_ligase2"/>
    <property type="match status" value="1"/>
</dbReference>
<protein>
    <submittedName>
        <fullName evidence="1">2'-5' phosphodiesterase of the 2H superfamily</fullName>
    </submittedName>
</protein>